<protein>
    <submittedName>
        <fullName evidence="8">Uncharacterized protein LOC112456888</fullName>
    </submittedName>
</protein>
<dbReference type="PANTHER" id="PTHR47143:SF4">
    <property type="entry name" value="TRANSIENT RECEPTOR POTENTIAL CATION CHANNEL PROTEIN PAINLESS"/>
    <property type="match status" value="1"/>
</dbReference>
<proteinExistence type="predicted"/>
<feature type="transmembrane region" description="Helical" evidence="6">
    <location>
        <begin position="215"/>
        <end position="238"/>
    </location>
</feature>
<dbReference type="RefSeq" id="XP_024875483.1">
    <property type="nucleotide sequence ID" value="XM_025019715.1"/>
</dbReference>
<dbReference type="OrthoDB" id="2157354at2759"/>
<dbReference type="PANTHER" id="PTHR47143">
    <property type="entry name" value="TRANSIENT RECEPTOR POTENTIAL CATION CHANNEL PROTEIN PAINLESS"/>
    <property type="match status" value="1"/>
</dbReference>
<feature type="transmembrane region" description="Helical" evidence="6">
    <location>
        <begin position="365"/>
        <end position="382"/>
    </location>
</feature>
<keyword evidence="7" id="KW-1185">Reference proteome</keyword>
<keyword evidence="6" id="KW-0812">Transmembrane</keyword>
<evidence type="ECO:0000313" key="7">
    <source>
        <dbReference type="Proteomes" id="UP000504618"/>
    </source>
</evidence>
<dbReference type="Proteomes" id="UP000504618">
    <property type="component" value="Unplaced"/>
</dbReference>
<keyword evidence="6" id="KW-1133">Transmembrane helix</keyword>
<evidence type="ECO:0000256" key="5">
    <source>
        <dbReference type="ARBA" id="ARBA00023303"/>
    </source>
</evidence>
<evidence type="ECO:0000256" key="4">
    <source>
        <dbReference type="ARBA" id="ARBA00023065"/>
    </source>
</evidence>
<reference evidence="8" key="1">
    <citation type="submission" date="2025-08" db="UniProtKB">
        <authorList>
            <consortium name="RefSeq"/>
        </authorList>
    </citation>
    <scope>IDENTIFICATION</scope>
    <source>
        <tissue evidence="8">Whole body</tissue>
    </source>
</reference>
<keyword evidence="2" id="KW-0677">Repeat</keyword>
<sequence length="547" mass="64377">MGTKLPVFFEYLVKRAKVANKNIKNSYDLMCGVRFKYDDESSDYFLPNKYRFMYPDKNIIIKYDDEGNIVEVDDNLIVKYADDDCIIAKYGDKDLNFWYHDNCFIMKHDDEGLSVTVDDKGIMYIHSDNGDEITINEIEIDDGEISETKVVLDIACNPKLNHLLKHRLVSFFLDRKWCKIKHILYTYIAFYMIFHILLCVYIRTYKSTLSIPCYLLWFFVTLLWLLITILEILLFACCSCRYLLMNWKNWLRVVLIIFTPFLLFDAGAWSYVVVDLLSALVLTTLISHHPKISINIEMFWIICRKCVCLLLSYSFLIAAFGLTFYILFGNNKHFFNLGDTFFKTLIMVFISEFNTNDIPVDSHPVLSPIVLVLFAFFIFVLGKVSNTEEIRSEAELNGLKSRLRLIVYLENIAYGEPFTWLNWFSRGNLCLLRWKPFSFLINRIVEVTYYSQFFSNNFMNIKLCVCYKMDSNTPKNTEEVRMIFCRHEVCNNIQNLKVFPREYECIYMEDVKTGHRISNTRQAYAYSDLVRCVSNAALRGCIRGARY</sequence>
<dbReference type="GeneID" id="112456888"/>
<keyword evidence="5" id="KW-0407">Ion channel</keyword>
<keyword evidence="6" id="KW-0472">Membrane</keyword>
<feature type="transmembrane region" description="Helical" evidence="6">
    <location>
        <begin position="250"/>
        <end position="270"/>
    </location>
</feature>
<keyword evidence="1" id="KW-0813">Transport</keyword>
<dbReference type="GO" id="GO:1902495">
    <property type="term" value="C:transmembrane transporter complex"/>
    <property type="evidence" value="ECO:0007669"/>
    <property type="project" value="TreeGrafter"/>
</dbReference>
<gene>
    <name evidence="8" type="primary">LOC112456888</name>
</gene>
<dbReference type="AlphaFoldDB" id="A0A6J1Q1C6"/>
<organism evidence="7 8">
    <name type="scientific">Temnothorax curvispinosus</name>
    <dbReference type="NCBI Taxonomy" id="300111"/>
    <lineage>
        <taxon>Eukaryota</taxon>
        <taxon>Metazoa</taxon>
        <taxon>Ecdysozoa</taxon>
        <taxon>Arthropoda</taxon>
        <taxon>Hexapoda</taxon>
        <taxon>Insecta</taxon>
        <taxon>Pterygota</taxon>
        <taxon>Neoptera</taxon>
        <taxon>Endopterygota</taxon>
        <taxon>Hymenoptera</taxon>
        <taxon>Apocrita</taxon>
        <taxon>Aculeata</taxon>
        <taxon>Formicoidea</taxon>
        <taxon>Formicidae</taxon>
        <taxon>Myrmicinae</taxon>
        <taxon>Temnothorax</taxon>
    </lineage>
</organism>
<evidence type="ECO:0000256" key="6">
    <source>
        <dbReference type="SAM" id="Phobius"/>
    </source>
</evidence>
<dbReference type="GO" id="GO:0034220">
    <property type="term" value="P:monoatomic ion transmembrane transport"/>
    <property type="evidence" value="ECO:0007669"/>
    <property type="project" value="UniProtKB-KW"/>
</dbReference>
<feature type="transmembrane region" description="Helical" evidence="6">
    <location>
        <begin position="184"/>
        <end position="203"/>
    </location>
</feature>
<accession>A0A6J1Q1C6</accession>
<name>A0A6J1Q1C6_9HYME</name>
<dbReference type="InterPro" id="IPR052076">
    <property type="entry name" value="TRP_cation_channel"/>
</dbReference>
<evidence type="ECO:0000256" key="1">
    <source>
        <dbReference type="ARBA" id="ARBA00022448"/>
    </source>
</evidence>
<evidence type="ECO:0000256" key="2">
    <source>
        <dbReference type="ARBA" id="ARBA00022737"/>
    </source>
</evidence>
<evidence type="ECO:0000313" key="8">
    <source>
        <dbReference type="RefSeq" id="XP_024875483.1"/>
    </source>
</evidence>
<evidence type="ECO:0000256" key="3">
    <source>
        <dbReference type="ARBA" id="ARBA00023043"/>
    </source>
</evidence>
<feature type="transmembrane region" description="Helical" evidence="6">
    <location>
        <begin position="306"/>
        <end position="328"/>
    </location>
</feature>
<feature type="transmembrane region" description="Helical" evidence="6">
    <location>
        <begin position="276"/>
        <end position="294"/>
    </location>
</feature>
<keyword evidence="3" id="KW-0040">ANK repeat</keyword>
<keyword evidence="4" id="KW-0406">Ion transport</keyword>
<dbReference type="GO" id="GO:0022857">
    <property type="term" value="F:transmembrane transporter activity"/>
    <property type="evidence" value="ECO:0007669"/>
    <property type="project" value="TreeGrafter"/>
</dbReference>